<evidence type="ECO:0000259" key="4">
    <source>
        <dbReference type="PROSITE" id="PS50043"/>
    </source>
</evidence>
<dbReference type="GO" id="GO:0006355">
    <property type="term" value="P:regulation of DNA-templated transcription"/>
    <property type="evidence" value="ECO:0007669"/>
    <property type="project" value="InterPro"/>
</dbReference>
<dbReference type="InterPro" id="IPR016032">
    <property type="entry name" value="Sig_transdc_resp-reg_C-effctor"/>
</dbReference>
<dbReference type="InterPro" id="IPR000792">
    <property type="entry name" value="Tscrpt_reg_LuxR_C"/>
</dbReference>
<dbReference type="PANTHER" id="PTHR44688">
    <property type="entry name" value="DNA-BINDING TRANSCRIPTIONAL ACTIVATOR DEVR_DOSR"/>
    <property type="match status" value="1"/>
</dbReference>
<dbReference type="GO" id="GO:0003677">
    <property type="term" value="F:DNA binding"/>
    <property type="evidence" value="ECO:0007669"/>
    <property type="project" value="UniProtKB-KW"/>
</dbReference>
<dbReference type="PROSITE" id="PS50043">
    <property type="entry name" value="HTH_LUXR_2"/>
    <property type="match status" value="1"/>
</dbReference>
<evidence type="ECO:0000256" key="2">
    <source>
        <dbReference type="ARBA" id="ARBA00023125"/>
    </source>
</evidence>
<keyword evidence="1" id="KW-0805">Transcription regulation</keyword>
<dbReference type="Gene3D" id="1.10.10.10">
    <property type="entry name" value="Winged helix-like DNA-binding domain superfamily/Winged helix DNA-binding domain"/>
    <property type="match status" value="1"/>
</dbReference>
<evidence type="ECO:0000256" key="3">
    <source>
        <dbReference type="ARBA" id="ARBA00023163"/>
    </source>
</evidence>
<proteinExistence type="predicted"/>
<keyword evidence="6" id="KW-1185">Reference proteome</keyword>
<organism evidence="5 6">
    <name type="scientific">Parahaliea maris</name>
    <dbReference type="NCBI Taxonomy" id="2716870"/>
    <lineage>
        <taxon>Bacteria</taxon>
        <taxon>Pseudomonadati</taxon>
        <taxon>Pseudomonadota</taxon>
        <taxon>Gammaproteobacteria</taxon>
        <taxon>Cellvibrionales</taxon>
        <taxon>Halieaceae</taxon>
        <taxon>Parahaliea</taxon>
    </lineage>
</organism>
<dbReference type="EMBL" id="VRZA01000005">
    <property type="protein sequence ID" value="TXS91846.1"/>
    <property type="molecule type" value="Genomic_DNA"/>
</dbReference>
<evidence type="ECO:0000313" key="6">
    <source>
        <dbReference type="Proteomes" id="UP000321039"/>
    </source>
</evidence>
<reference evidence="5 6" key="1">
    <citation type="submission" date="2019-08" db="EMBL/GenBank/DDBJ databases">
        <title>Parahaliea maris sp. nov., isolated from the surface seawater.</title>
        <authorList>
            <person name="Liu Y."/>
        </authorList>
    </citation>
    <scope>NUCLEOTIDE SEQUENCE [LARGE SCALE GENOMIC DNA]</scope>
    <source>
        <strain evidence="5 6">HSLHS9</strain>
    </source>
</reference>
<dbReference type="AlphaFoldDB" id="A0A5C8ZTR6"/>
<evidence type="ECO:0000256" key="1">
    <source>
        <dbReference type="ARBA" id="ARBA00023015"/>
    </source>
</evidence>
<evidence type="ECO:0000313" key="5">
    <source>
        <dbReference type="EMBL" id="TXS91846.1"/>
    </source>
</evidence>
<protein>
    <submittedName>
        <fullName evidence="5">Response regulator transcription factor</fullName>
    </submittedName>
</protein>
<dbReference type="PANTHER" id="PTHR44688:SF16">
    <property type="entry name" value="DNA-BINDING TRANSCRIPTIONAL ACTIVATOR DEVR_DOSR"/>
    <property type="match status" value="1"/>
</dbReference>
<comment type="caution">
    <text evidence="5">The sequence shown here is derived from an EMBL/GenBank/DDBJ whole genome shotgun (WGS) entry which is preliminary data.</text>
</comment>
<accession>A0A5C8ZTR6</accession>
<keyword evidence="3" id="KW-0804">Transcription</keyword>
<sequence>MMSTKCASFLQSSEWYESLGRVVSSQGAEKVEALFDAISVLLTADEVMLFYFKPDLGPDIIVHRTDNAKRTRQIHDYKRGFYLTDPFYLALERTEQSGVMSLGELVEDDSFEKSEFYRYHYRATELVDEVCYCMSHGSGGHLLLSFARSHHVGRYSSEDIVAARLIVPLVVAVLTASADYLVDPASISPATTDEINFHRNLKRARSNFGRSVLTDREYEVVQLLLRGYPIDVISERLEMAKGTTAVHRRNIYRKLDISCQAELFTLFIDVIEEVSIDIDSDPLSLYLQPL</sequence>
<gene>
    <name evidence="5" type="ORF">FV139_13990</name>
</gene>
<dbReference type="Proteomes" id="UP000321039">
    <property type="component" value="Unassembled WGS sequence"/>
</dbReference>
<keyword evidence="2" id="KW-0238">DNA-binding</keyword>
<dbReference type="InterPro" id="IPR036388">
    <property type="entry name" value="WH-like_DNA-bd_sf"/>
</dbReference>
<dbReference type="PRINTS" id="PR00038">
    <property type="entry name" value="HTHLUXR"/>
</dbReference>
<feature type="domain" description="HTH luxR-type" evidence="4">
    <location>
        <begin position="206"/>
        <end position="271"/>
    </location>
</feature>
<name>A0A5C8ZTR6_9GAMM</name>
<dbReference type="SMART" id="SM00421">
    <property type="entry name" value="HTH_LUXR"/>
    <property type="match status" value="1"/>
</dbReference>
<dbReference type="SUPFAM" id="SSF46894">
    <property type="entry name" value="C-terminal effector domain of the bipartite response regulators"/>
    <property type="match status" value="1"/>
</dbReference>
<dbReference type="Pfam" id="PF00196">
    <property type="entry name" value="GerE"/>
    <property type="match status" value="1"/>
</dbReference>